<dbReference type="Pfam" id="PF10124">
    <property type="entry name" value="Mu-like_gpT"/>
    <property type="match status" value="1"/>
</dbReference>
<feature type="domain" description="Bacteriophage Mu GpT" evidence="1">
    <location>
        <begin position="12"/>
        <end position="123"/>
    </location>
</feature>
<sequence length="123" mass="14190">MAFTELSTAYMQAVNKGFSTIFNNALEGGNKDYEKFAMLTNANSLVVEYQFLASLPKMREWIGDRQFSKLKGQGYTITKKDWESSIEVPRDVITYDNLGIIRPQIEMLAYEVQNHYNDLIFTL</sequence>
<protein>
    <submittedName>
        <fullName evidence="2">Head protein</fullName>
    </submittedName>
</protein>
<dbReference type="Proteomes" id="UP000275504">
    <property type="component" value="Chromosome"/>
</dbReference>
<reference evidence="2 3" key="1">
    <citation type="submission" date="2018-12" db="EMBL/GenBank/DDBJ databases">
        <authorList>
            <consortium name="Pathogen Informatics"/>
        </authorList>
    </citation>
    <scope>NUCLEOTIDE SEQUENCE [LARGE SCALE GENOMIC DNA]</scope>
    <source>
        <strain evidence="2 3">NCTC11951</strain>
    </source>
</reference>
<accession>A0A3S4S145</accession>
<gene>
    <name evidence="2" type="ORF">NCTC11951_00013</name>
</gene>
<evidence type="ECO:0000313" key="2">
    <source>
        <dbReference type="EMBL" id="VEG59933.1"/>
    </source>
</evidence>
<evidence type="ECO:0000259" key="1">
    <source>
        <dbReference type="Pfam" id="PF10124"/>
    </source>
</evidence>
<dbReference type="InterPro" id="IPR018774">
    <property type="entry name" value="Phage_Mu_GpT"/>
</dbReference>
<dbReference type="AlphaFoldDB" id="A0A3S4S145"/>
<dbReference type="EMBL" id="LR134359">
    <property type="protein sequence ID" value="VEG59933.1"/>
    <property type="molecule type" value="Genomic_DNA"/>
</dbReference>
<name>A0A3S4S145_CAMJU</name>
<evidence type="ECO:0000313" key="3">
    <source>
        <dbReference type="Proteomes" id="UP000275504"/>
    </source>
</evidence>
<proteinExistence type="predicted"/>
<organism evidence="2 3">
    <name type="scientific">Campylobacter jejuni subsp. doylei</name>
    <dbReference type="NCBI Taxonomy" id="32021"/>
    <lineage>
        <taxon>Bacteria</taxon>
        <taxon>Pseudomonadati</taxon>
        <taxon>Campylobacterota</taxon>
        <taxon>Epsilonproteobacteria</taxon>
        <taxon>Campylobacterales</taxon>
        <taxon>Campylobacteraceae</taxon>
        <taxon>Campylobacter</taxon>
    </lineage>
</organism>